<proteinExistence type="predicted"/>
<feature type="region of interest" description="Disordered" evidence="1">
    <location>
        <begin position="1"/>
        <end position="21"/>
    </location>
</feature>
<dbReference type="EMBL" id="CM004395">
    <property type="protein sequence ID" value="OAY40414.1"/>
    <property type="molecule type" value="Genomic_DNA"/>
</dbReference>
<evidence type="ECO:0000313" key="2">
    <source>
        <dbReference type="EMBL" id="OAY40414.1"/>
    </source>
</evidence>
<sequence>MEGKKGSQTPFCNTQKKKKQKTTGANVLCLAKEKQRFAKSVLEQKKQGSTGYEGHLKSTLKKGQGSDTMKEIELNIFVYKIDLKQQSTLSYIGKRSLF</sequence>
<organism evidence="2">
    <name type="scientific">Manihot esculenta</name>
    <name type="common">Cassava</name>
    <name type="synonym">Jatropha manihot</name>
    <dbReference type="NCBI Taxonomy" id="3983"/>
    <lineage>
        <taxon>Eukaryota</taxon>
        <taxon>Viridiplantae</taxon>
        <taxon>Streptophyta</taxon>
        <taxon>Embryophyta</taxon>
        <taxon>Tracheophyta</taxon>
        <taxon>Spermatophyta</taxon>
        <taxon>Magnoliopsida</taxon>
        <taxon>eudicotyledons</taxon>
        <taxon>Gunneridae</taxon>
        <taxon>Pentapetalae</taxon>
        <taxon>rosids</taxon>
        <taxon>fabids</taxon>
        <taxon>Malpighiales</taxon>
        <taxon>Euphorbiaceae</taxon>
        <taxon>Crotonoideae</taxon>
        <taxon>Manihoteae</taxon>
        <taxon>Manihot</taxon>
    </lineage>
</organism>
<name>A0A2C9V7B2_MANES</name>
<protein>
    <submittedName>
        <fullName evidence="2">Uncharacterized protein</fullName>
    </submittedName>
</protein>
<feature type="compositionally biased region" description="Polar residues" evidence="1">
    <location>
        <begin position="1"/>
        <end position="13"/>
    </location>
</feature>
<accession>A0A2C9V7B2</accession>
<gene>
    <name evidence="2" type="ORF">MANES_09G020500</name>
</gene>
<reference evidence="2" key="1">
    <citation type="submission" date="2016-02" db="EMBL/GenBank/DDBJ databases">
        <title>WGS assembly of Manihot esculenta.</title>
        <authorList>
            <person name="Bredeson J.V."/>
            <person name="Prochnik S.E."/>
            <person name="Lyons J.B."/>
            <person name="Schmutz J."/>
            <person name="Grimwood J."/>
            <person name="Vrebalov J."/>
            <person name="Bart R.S."/>
            <person name="Amuge T."/>
            <person name="Ferguson M.E."/>
            <person name="Green R."/>
            <person name="Putnam N."/>
            <person name="Stites J."/>
            <person name="Rounsley S."/>
            <person name="Rokhsar D.S."/>
        </authorList>
    </citation>
    <scope>NUCLEOTIDE SEQUENCE [LARGE SCALE GENOMIC DNA]</scope>
    <source>
        <tissue evidence="2">Leaf</tissue>
    </source>
</reference>
<dbReference type="AlphaFoldDB" id="A0A2C9V7B2"/>
<evidence type="ECO:0000256" key="1">
    <source>
        <dbReference type="SAM" id="MobiDB-lite"/>
    </source>
</evidence>